<evidence type="ECO:0000259" key="6">
    <source>
        <dbReference type="PROSITE" id="PS50850"/>
    </source>
</evidence>
<reference evidence="7" key="1">
    <citation type="journal article" date="2014" name="Int. J. Syst. Evol. Microbiol.">
        <title>Complete genome sequence of Corynebacterium casei LMG S-19264T (=DSM 44701T), isolated from a smear-ripened cheese.</title>
        <authorList>
            <consortium name="US DOE Joint Genome Institute (JGI-PGF)"/>
            <person name="Walter F."/>
            <person name="Albersmeier A."/>
            <person name="Kalinowski J."/>
            <person name="Ruckert C."/>
        </authorList>
    </citation>
    <scope>NUCLEOTIDE SEQUENCE</scope>
    <source>
        <strain evidence="7">CGMCC 1.15360</strain>
    </source>
</reference>
<dbReference type="PANTHER" id="PTHR23508">
    <property type="entry name" value="CARBOXYLIC ACID TRANSPORTER PROTEIN HOMOLOG"/>
    <property type="match status" value="1"/>
</dbReference>
<evidence type="ECO:0000256" key="1">
    <source>
        <dbReference type="ARBA" id="ARBA00004141"/>
    </source>
</evidence>
<keyword evidence="4 5" id="KW-0472">Membrane</keyword>
<organism evidence="7 8">
    <name type="scientific">Croceicoccus mobilis</name>
    <dbReference type="NCBI Taxonomy" id="1703339"/>
    <lineage>
        <taxon>Bacteria</taxon>
        <taxon>Pseudomonadati</taxon>
        <taxon>Pseudomonadota</taxon>
        <taxon>Alphaproteobacteria</taxon>
        <taxon>Sphingomonadales</taxon>
        <taxon>Erythrobacteraceae</taxon>
        <taxon>Croceicoccus</taxon>
    </lineage>
</organism>
<evidence type="ECO:0000256" key="2">
    <source>
        <dbReference type="ARBA" id="ARBA00022692"/>
    </source>
</evidence>
<feature type="domain" description="Major facilitator superfamily (MFS) profile" evidence="6">
    <location>
        <begin position="18"/>
        <end position="397"/>
    </location>
</feature>
<keyword evidence="2 5" id="KW-0812">Transmembrane</keyword>
<feature type="transmembrane region" description="Helical" evidence="5">
    <location>
        <begin position="84"/>
        <end position="103"/>
    </location>
</feature>
<dbReference type="PANTHER" id="PTHR23508:SF10">
    <property type="entry name" value="CARBOXYLIC ACID TRANSPORTER PROTEIN HOMOLOG"/>
    <property type="match status" value="1"/>
</dbReference>
<dbReference type="PROSITE" id="PS50850">
    <property type="entry name" value="MFS"/>
    <property type="match status" value="1"/>
</dbReference>
<dbReference type="SUPFAM" id="SSF103473">
    <property type="entry name" value="MFS general substrate transporter"/>
    <property type="match status" value="1"/>
</dbReference>
<dbReference type="EMBL" id="BMIP01000010">
    <property type="protein sequence ID" value="GGD81239.1"/>
    <property type="molecule type" value="Genomic_DNA"/>
</dbReference>
<name>A0A916Z8P1_9SPHN</name>
<evidence type="ECO:0000313" key="7">
    <source>
        <dbReference type="EMBL" id="GGD81239.1"/>
    </source>
</evidence>
<comment type="caution">
    <text evidence="7">The sequence shown here is derived from an EMBL/GenBank/DDBJ whole genome shotgun (WGS) entry which is preliminary data.</text>
</comment>
<accession>A0A916Z8P1</accession>
<feature type="transmembrane region" description="Helical" evidence="5">
    <location>
        <begin position="168"/>
        <end position="187"/>
    </location>
</feature>
<sequence length="404" mass="41198">MTAGGNEGAGDRAQRAMVGWLCIGVAILEGFDLQVAGIAAPAIAVSLALDTQALGLFFSASTFGLLFGAIVGGRMADLWGRMEVLAGSCALFGIASIATGLATGAETLVAMRVLTGLGLGGALPNLIALTSQSARPGREKRAVAYLYCGVPVGGVGVSILGATMPDDWPMLFFIGGALPVLLAMVLWSRRNFAGTADSQRSGKASVAHALFGDGRAIPTLLVWTAFFAALIILYLVLNWLPILLASAGLTARHALFAQVLFNGGGFIACLASAPLFDGRHAWRVAFCAFAAIPCLLFAMALPNGTWSSLALAFLLGAAILTTQSYLYSIVPAVYPQALGGTGVGAAVAWGRIGSITGPLIGAWVLQSTNSPASVLTAIIPVAILAGVSAVAIPWSLRGRAAIAA</sequence>
<feature type="transmembrane region" description="Helical" evidence="5">
    <location>
        <begin position="20"/>
        <end position="47"/>
    </location>
</feature>
<gene>
    <name evidence="7" type="ORF">GCM10010990_34010</name>
</gene>
<dbReference type="GO" id="GO:0046943">
    <property type="term" value="F:carboxylic acid transmembrane transporter activity"/>
    <property type="evidence" value="ECO:0007669"/>
    <property type="project" value="TreeGrafter"/>
</dbReference>
<feature type="transmembrane region" description="Helical" evidence="5">
    <location>
        <begin position="377"/>
        <end position="396"/>
    </location>
</feature>
<feature type="transmembrane region" description="Helical" evidence="5">
    <location>
        <begin position="220"/>
        <end position="242"/>
    </location>
</feature>
<feature type="transmembrane region" description="Helical" evidence="5">
    <location>
        <begin position="254"/>
        <end position="276"/>
    </location>
</feature>
<evidence type="ECO:0000256" key="3">
    <source>
        <dbReference type="ARBA" id="ARBA00022989"/>
    </source>
</evidence>
<evidence type="ECO:0000256" key="5">
    <source>
        <dbReference type="SAM" id="Phobius"/>
    </source>
</evidence>
<dbReference type="RefSeq" id="WP_066774857.1">
    <property type="nucleotide sequence ID" value="NZ_BMIP01000010.1"/>
</dbReference>
<evidence type="ECO:0000313" key="8">
    <source>
        <dbReference type="Proteomes" id="UP000612349"/>
    </source>
</evidence>
<dbReference type="Proteomes" id="UP000612349">
    <property type="component" value="Unassembled WGS sequence"/>
</dbReference>
<dbReference type="GO" id="GO:0005886">
    <property type="term" value="C:plasma membrane"/>
    <property type="evidence" value="ECO:0007669"/>
    <property type="project" value="TreeGrafter"/>
</dbReference>
<keyword evidence="8" id="KW-1185">Reference proteome</keyword>
<dbReference type="InterPro" id="IPR011701">
    <property type="entry name" value="MFS"/>
</dbReference>
<protein>
    <submittedName>
        <fullName evidence="7">4-hydroxybenzoate transporter</fullName>
    </submittedName>
</protein>
<proteinExistence type="predicted"/>
<feature type="transmembrane region" description="Helical" evidence="5">
    <location>
        <begin position="142"/>
        <end position="162"/>
    </location>
</feature>
<feature type="transmembrane region" description="Helical" evidence="5">
    <location>
        <begin position="283"/>
        <end position="302"/>
    </location>
</feature>
<feature type="transmembrane region" description="Helical" evidence="5">
    <location>
        <begin position="109"/>
        <end position="130"/>
    </location>
</feature>
<feature type="transmembrane region" description="Helical" evidence="5">
    <location>
        <begin position="53"/>
        <end position="72"/>
    </location>
</feature>
<dbReference type="InterPro" id="IPR020846">
    <property type="entry name" value="MFS_dom"/>
</dbReference>
<dbReference type="AlphaFoldDB" id="A0A916Z8P1"/>
<feature type="transmembrane region" description="Helical" evidence="5">
    <location>
        <begin position="342"/>
        <end position="365"/>
    </location>
</feature>
<keyword evidence="3 5" id="KW-1133">Transmembrane helix</keyword>
<reference evidence="7" key="2">
    <citation type="submission" date="2020-09" db="EMBL/GenBank/DDBJ databases">
        <authorList>
            <person name="Sun Q."/>
            <person name="Zhou Y."/>
        </authorList>
    </citation>
    <scope>NUCLEOTIDE SEQUENCE</scope>
    <source>
        <strain evidence="7">CGMCC 1.15360</strain>
    </source>
</reference>
<evidence type="ECO:0000256" key="4">
    <source>
        <dbReference type="ARBA" id="ARBA00023136"/>
    </source>
</evidence>
<dbReference type="Pfam" id="PF07690">
    <property type="entry name" value="MFS_1"/>
    <property type="match status" value="1"/>
</dbReference>
<dbReference type="Gene3D" id="1.20.1250.20">
    <property type="entry name" value="MFS general substrate transporter like domains"/>
    <property type="match status" value="2"/>
</dbReference>
<comment type="subcellular location">
    <subcellularLocation>
        <location evidence="1">Membrane</location>
        <topology evidence="1">Multi-pass membrane protein</topology>
    </subcellularLocation>
</comment>
<dbReference type="InterPro" id="IPR036259">
    <property type="entry name" value="MFS_trans_sf"/>
</dbReference>
<feature type="transmembrane region" description="Helical" evidence="5">
    <location>
        <begin position="308"/>
        <end position="330"/>
    </location>
</feature>